<sequence length="853" mass="94889">MYLPSKLTAAVAGLICAACTFTPYTAGAQRKKKDDKSKPAATAPAKDSTKPAGPPAGGPPKPAPKKFTEFITPKAKADSGMFNIYKQDDKFFVEIPDKLIGRDILVVNRMSKAAAGMRVGMFGFGGDQINENVIRFEKGPNNRVFLKNISFAERSKDSTQPMYISVLNSNIQPIVASFDVKAFSKDNNGSVLDFTDYISGDNDILFFDSGLKGMLKLGPPQADKSYIQDVRSYPGNVEIQTVKTYSKSGSSPMPGMPPTGGGFATLELNSSLVLLPEVPMQPRYFDPRVGFFATSLTDFDADPQGVKRLTMVTRWRLEPKAEDVEKWKKGELVEPKKPIVFYIDPATPAKWRKYLIQGVNDWQGAFEQAGFKNAIYAKMAPTKQEDSTWSLEDARYSAIVYKPSDVPNASGPHVHDPRSGEILESHINWYHNVMRLLRNWYFIQAAPNDERARKMTFDDELMGELIRFVSSHEVGHTLGLRHNFGSSSAYPVEKLRDKNWIKENGHAASIMDYARFNYIAQPGDGITGADLYPRINHYDKWAIEWGYKAIPGTDENSEKSTLNKWVIAKMQDKKYWFGTESNPDDPRSQNEDLGDDAMKASGYGIKNLQRIMPNLMAWTRTENEGYATLGELYGEVLGQYTRYMGHVAKNVGGIYETPKTVEQNGAIYEIVPKAKQKEAVSFLQAQLFTTPTWLINKDILTRIKADAPTLILGRQEAVLGRLLSAATLNKLLNAEAMESDSYKAADYMNDLRKGVFSELATRKPIDIYRRNLQKAYVKSLTGLLSMPDLSGMSLAFAVTVPNPTRTDVTSLARAQLAAIRTEARSAAAGAPDAMSRYHLQDLADRITTALDPK</sequence>
<dbReference type="EMBL" id="RMBX01000005">
    <property type="protein sequence ID" value="RPD41294.1"/>
    <property type="molecule type" value="Genomic_DNA"/>
</dbReference>
<feature type="compositionally biased region" description="Pro residues" evidence="1">
    <location>
        <begin position="52"/>
        <end position="62"/>
    </location>
</feature>
<dbReference type="Gene3D" id="3.40.390.10">
    <property type="entry name" value="Collagenase (Catalytic Domain)"/>
    <property type="match status" value="1"/>
</dbReference>
<keyword evidence="7" id="KW-1185">Reference proteome</keyword>
<dbReference type="AlphaFoldDB" id="A0A3N4MBQ0"/>
<organism evidence="6 7">
    <name type="scientific">Chitinophaga barathri</name>
    <dbReference type="NCBI Taxonomy" id="1647451"/>
    <lineage>
        <taxon>Bacteria</taxon>
        <taxon>Pseudomonadati</taxon>
        <taxon>Bacteroidota</taxon>
        <taxon>Chitinophagia</taxon>
        <taxon>Chitinophagales</taxon>
        <taxon>Chitinophagaceae</taxon>
        <taxon>Chitinophaga</taxon>
    </lineage>
</organism>
<dbReference type="OrthoDB" id="9776599at2"/>
<dbReference type="GO" id="GO:0008237">
    <property type="term" value="F:metallopeptidase activity"/>
    <property type="evidence" value="ECO:0007669"/>
    <property type="project" value="InterPro"/>
</dbReference>
<dbReference type="Pfam" id="PF16313">
    <property type="entry name" value="DUF4953"/>
    <property type="match status" value="1"/>
</dbReference>
<dbReference type="PANTHER" id="PTHR38478:SF1">
    <property type="entry name" value="ZINC DEPENDENT METALLOPROTEASE DOMAIN LIPOPROTEIN"/>
    <property type="match status" value="1"/>
</dbReference>
<dbReference type="CDD" id="cd04276">
    <property type="entry name" value="ZnMc_MMP_like_2"/>
    <property type="match status" value="1"/>
</dbReference>
<evidence type="ECO:0000259" key="4">
    <source>
        <dbReference type="Pfam" id="PF17148"/>
    </source>
</evidence>
<accession>A0A3N4MBQ0</accession>
<feature type="chain" id="PRO_5018305236" evidence="2">
    <location>
        <begin position="29"/>
        <end position="853"/>
    </location>
</feature>
<feature type="domain" description="EcxA zinc-binding" evidence="3">
    <location>
        <begin position="455"/>
        <end position="760"/>
    </location>
</feature>
<dbReference type="Proteomes" id="UP000279089">
    <property type="component" value="Unassembled WGS sequence"/>
</dbReference>
<dbReference type="InterPro" id="IPR024079">
    <property type="entry name" value="MetalloPept_cat_dom_sf"/>
</dbReference>
<evidence type="ECO:0000256" key="1">
    <source>
        <dbReference type="SAM" id="MobiDB-lite"/>
    </source>
</evidence>
<protein>
    <submittedName>
        <fullName evidence="6">DUF5117 domain-containing protein</fullName>
    </submittedName>
</protein>
<feature type="region of interest" description="Disordered" evidence="1">
    <location>
        <begin position="27"/>
        <end position="67"/>
    </location>
</feature>
<evidence type="ECO:0000259" key="3">
    <source>
        <dbReference type="Pfam" id="PF16313"/>
    </source>
</evidence>
<dbReference type="InterPro" id="IPR032534">
    <property type="entry name" value="EcxA_zinc-bd"/>
</dbReference>
<gene>
    <name evidence="6" type="ORF">EG028_11495</name>
</gene>
<dbReference type="SUPFAM" id="SSF55486">
    <property type="entry name" value="Metalloproteases ('zincins'), catalytic domain"/>
    <property type="match status" value="1"/>
</dbReference>
<evidence type="ECO:0000259" key="5">
    <source>
        <dbReference type="Pfam" id="PF17162"/>
    </source>
</evidence>
<feature type="domain" description="DUF5117" evidence="4">
    <location>
        <begin position="126"/>
        <end position="320"/>
    </location>
</feature>
<evidence type="ECO:0000256" key="2">
    <source>
        <dbReference type="SAM" id="SignalP"/>
    </source>
</evidence>
<dbReference type="InterPro" id="IPR033428">
    <property type="entry name" value="DUF5118"/>
</dbReference>
<dbReference type="Pfam" id="PF17162">
    <property type="entry name" value="DUF5118"/>
    <property type="match status" value="1"/>
</dbReference>
<evidence type="ECO:0000313" key="6">
    <source>
        <dbReference type="EMBL" id="RPD41294.1"/>
    </source>
</evidence>
<keyword evidence="2" id="KW-0732">Signal</keyword>
<dbReference type="InterPro" id="IPR033413">
    <property type="entry name" value="DUF5117"/>
</dbReference>
<name>A0A3N4MBQ0_9BACT</name>
<proteinExistence type="predicted"/>
<evidence type="ECO:0000313" key="7">
    <source>
        <dbReference type="Proteomes" id="UP000279089"/>
    </source>
</evidence>
<feature type="domain" description="DUF5118" evidence="5">
    <location>
        <begin position="64"/>
        <end position="112"/>
    </location>
</feature>
<feature type="signal peptide" evidence="2">
    <location>
        <begin position="1"/>
        <end position="28"/>
    </location>
</feature>
<dbReference type="InterPro" id="IPR034032">
    <property type="entry name" value="Zn_MMP-like_bac"/>
</dbReference>
<dbReference type="RefSeq" id="WP_120516405.1">
    <property type="nucleotide sequence ID" value="NZ_QXZY01000006.1"/>
</dbReference>
<dbReference type="Pfam" id="PF17148">
    <property type="entry name" value="DUF5117"/>
    <property type="match status" value="1"/>
</dbReference>
<dbReference type="PANTHER" id="PTHR38478">
    <property type="entry name" value="PEPTIDASE M1A AND M12B"/>
    <property type="match status" value="1"/>
</dbReference>
<reference evidence="7" key="1">
    <citation type="submission" date="2018-11" db="EMBL/GenBank/DDBJ databases">
        <title>Chitinophaga lutea sp.nov., isolate from arsenic contaminated soil.</title>
        <authorList>
            <person name="Zong Y."/>
        </authorList>
    </citation>
    <scope>NUCLEOTIDE SEQUENCE [LARGE SCALE GENOMIC DNA]</scope>
    <source>
        <strain evidence="7">YLT18</strain>
    </source>
</reference>
<comment type="caution">
    <text evidence="6">The sequence shown here is derived from an EMBL/GenBank/DDBJ whole genome shotgun (WGS) entry which is preliminary data.</text>
</comment>